<evidence type="ECO:0000256" key="5">
    <source>
        <dbReference type="ARBA" id="ARBA00022884"/>
    </source>
</evidence>
<dbReference type="GO" id="GO:0071011">
    <property type="term" value="C:precatalytic spliceosome"/>
    <property type="evidence" value="ECO:0007669"/>
    <property type="project" value="TreeGrafter"/>
</dbReference>
<evidence type="ECO:0000256" key="9">
    <source>
        <dbReference type="RuleBase" id="RU365048"/>
    </source>
</evidence>
<sequence>MSLSSYVDKKVCIITTDGRCLVGSLSSYDNTTNLVLSNTVERGIRSADEGVPSTETPVGVYLVRGENVCLVGLVDEELDMSINWTEVKGAPIRTTKNP</sequence>
<accession>A0AA39ZUE8</accession>
<dbReference type="PANTHER" id="PTHR15588:SF9">
    <property type="entry name" value="U6 SNRNA-ASSOCIATED SM-LIKE PROTEIN LSM8"/>
    <property type="match status" value="1"/>
</dbReference>
<dbReference type="InterPro" id="IPR010920">
    <property type="entry name" value="LSM_dom_sf"/>
</dbReference>
<evidence type="ECO:0000256" key="1">
    <source>
        <dbReference type="ARBA" id="ARBA00004123"/>
    </source>
</evidence>
<protein>
    <recommendedName>
        <fullName evidence="9">LSM2-LSM8 complex subunit LSM8</fullName>
    </recommendedName>
</protein>
<keyword evidence="8 9" id="KW-0687">Ribonucleoprotein</keyword>
<keyword evidence="5 9" id="KW-0694">RNA-binding</keyword>
<comment type="similarity">
    <text evidence="2 9">Belongs to the snRNP Sm proteins family.</text>
</comment>
<evidence type="ECO:0000313" key="12">
    <source>
        <dbReference type="Proteomes" id="UP001172101"/>
    </source>
</evidence>
<dbReference type="Pfam" id="PF01423">
    <property type="entry name" value="LSM"/>
    <property type="match status" value="1"/>
</dbReference>
<proteinExistence type="inferred from homology"/>
<dbReference type="FunFam" id="2.30.30.100:FF:000027">
    <property type="entry name" value="U6 snRNA-associated Sm-like protein LSm8"/>
    <property type="match status" value="1"/>
</dbReference>
<dbReference type="Gene3D" id="2.30.30.100">
    <property type="match status" value="1"/>
</dbReference>
<evidence type="ECO:0000256" key="3">
    <source>
        <dbReference type="ARBA" id="ARBA00022664"/>
    </source>
</evidence>
<comment type="caution">
    <text evidence="11">The sequence shown here is derived from an EMBL/GenBank/DDBJ whole genome shotgun (WGS) entry which is preliminary data.</text>
</comment>
<dbReference type="Proteomes" id="UP001172101">
    <property type="component" value="Unassembled WGS sequence"/>
</dbReference>
<evidence type="ECO:0000256" key="8">
    <source>
        <dbReference type="ARBA" id="ARBA00023274"/>
    </source>
</evidence>
<reference evidence="11" key="1">
    <citation type="submission" date="2023-06" db="EMBL/GenBank/DDBJ databases">
        <title>Genome-scale phylogeny and comparative genomics of the fungal order Sordariales.</title>
        <authorList>
            <consortium name="Lawrence Berkeley National Laboratory"/>
            <person name="Hensen N."/>
            <person name="Bonometti L."/>
            <person name="Westerberg I."/>
            <person name="Brannstrom I.O."/>
            <person name="Guillou S."/>
            <person name="Cros-Aarteil S."/>
            <person name="Calhoun S."/>
            <person name="Haridas S."/>
            <person name="Kuo A."/>
            <person name="Mondo S."/>
            <person name="Pangilinan J."/>
            <person name="Riley R."/>
            <person name="LaButti K."/>
            <person name="Andreopoulos B."/>
            <person name="Lipzen A."/>
            <person name="Chen C."/>
            <person name="Yanf M."/>
            <person name="Daum C."/>
            <person name="Ng V."/>
            <person name="Clum A."/>
            <person name="Steindorff A."/>
            <person name="Ohm R."/>
            <person name="Martin F."/>
            <person name="Silar P."/>
            <person name="Natvig D."/>
            <person name="Lalanne C."/>
            <person name="Gautier V."/>
            <person name="Ament-velasquez S.L."/>
            <person name="Kruys A."/>
            <person name="Hutchinson M.I."/>
            <person name="Powell A.J."/>
            <person name="Barry K."/>
            <person name="Miller A.N."/>
            <person name="Grigoriev I.V."/>
            <person name="Debuchy R."/>
            <person name="Gladieux P."/>
            <person name="Thoren M.H."/>
            <person name="Johannesson H."/>
        </authorList>
    </citation>
    <scope>NUCLEOTIDE SEQUENCE</scope>
    <source>
        <strain evidence="11">SMH2392-1A</strain>
    </source>
</reference>
<evidence type="ECO:0000313" key="11">
    <source>
        <dbReference type="EMBL" id="KAK0703740.1"/>
    </source>
</evidence>
<gene>
    <name evidence="9" type="primary">LSM8</name>
    <name evidence="11" type="ORF">B0T26DRAFT_744440</name>
</gene>
<keyword evidence="7 9" id="KW-0539">Nucleus</keyword>
<dbReference type="InterPro" id="IPR047575">
    <property type="entry name" value="Sm"/>
</dbReference>
<keyword evidence="6 9" id="KW-0508">mRNA splicing</keyword>
<dbReference type="SMART" id="SM00651">
    <property type="entry name" value="Sm"/>
    <property type="match status" value="1"/>
</dbReference>
<organism evidence="11 12">
    <name type="scientific">Lasiosphaeria miniovina</name>
    <dbReference type="NCBI Taxonomy" id="1954250"/>
    <lineage>
        <taxon>Eukaryota</taxon>
        <taxon>Fungi</taxon>
        <taxon>Dikarya</taxon>
        <taxon>Ascomycota</taxon>
        <taxon>Pezizomycotina</taxon>
        <taxon>Sordariomycetes</taxon>
        <taxon>Sordariomycetidae</taxon>
        <taxon>Sordariales</taxon>
        <taxon>Lasiosphaeriaceae</taxon>
        <taxon>Lasiosphaeria</taxon>
    </lineage>
</organism>
<dbReference type="GO" id="GO:0005688">
    <property type="term" value="C:U6 snRNP"/>
    <property type="evidence" value="ECO:0007669"/>
    <property type="project" value="UniProtKB-UniRule"/>
</dbReference>
<keyword evidence="4 9" id="KW-0747">Spliceosome</keyword>
<comment type="function">
    <text evidence="9">Plays role in pre-mRNA splicing as component of the U4/U6-U5 tri-snRNP complex that is involved in spliceosome assembly, and as component of the precatalytic spliceosome (spliceosome B complex). The heptameric LSM2-8 complex binds specifically to the 3'-terminal U-tract of U6 snRNA.</text>
</comment>
<evidence type="ECO:0000256" key="2">
    <source>
        <dbReference type="ARBA" id="ARBA00006850"/>
    </source>
</evidence>
<keyword evidence="12" id="KW-1185">Reference proteome</keyword>
<dbReference type="EMBL" id="JAUIRO010000008">
    <property type="protein sequence ID" value="KAK0703740.1"/>
    <property type="molecule type" value="Genomic_DNA"/>
</dbReference>
<dbReference type="InterPro" id="IPR044642">
    <property type="entry name" value="PTHR15588"/>
</dbReference>
<dbReference type="CDD" id="cd01727">
    <property type="entry name" value="LSm8"/>
    <property type="match status" value="1"/>
</dbReference>
<dbReference type="GO" id="GO:0046540">
    <property type="term" value="C:U4/U6 x U5 tri-snRNP complex"/>
    <property type="evidence" value="ECO:0007669"/>
    <property type="project" value="UniProtKB-UniRule"/>
</dbReference>
<evidence type="ECO:0000256" key="7">
    <source>
        <dbReference type="ARBA" id="ARBA00023242"/>
    </source>
</evidence>
<name>A0AA39ZUE8_9PEZI</name>
<dbReference type="AlphaFoldDB" id="A0AA39ZUE8"/>
<evidence type="ECO:0000259" key="10">
    <source>
        <dbReference type="PROSITE" id="PS52002"/>
    </source>
</evidence>
<evidence type="ECO:0000256" key="6">
    <source>
        <dbReference type="ARBA" id="ARBA00023187"/>
    </source>
</evidence>
<dbReference type="GO" id="GO:0000398">
    <property type="term" value="P:mRNA splicing, via spliceosome"/>
    <property type="evidence" value="ECO:0007669"/>
    <property type="project" value="UniProtKB-UniRule"/>
</dbReference>
<dbReference type="PROSITE" id="PS52002">
    <property type="entry name" value="SM"/>
    <property type="match status" value="1"/>
</dbReference>
<dbReference type="GO" id="GO:0003729">
    <property type="term" value="F:mRNA binding"/>
    <property type="evidence" value="ECO:0007669"/>
    <property type="project" value="TreeGrafter"/>
</dbReference>
<dbReference type="SUPFAM" id="SSF50182">
    <property type="entry name" value="Sm-like ribonucleoproteins"/>
    <property type="match status" value="1"/>
</dbReference>
<dbReference type="PANTHER" id="PTHR15588">
    <property type="entry name" value="LSM1"/>
    <property type="match status" value="1"/>
</dbReference>
<comment type="subunit">
    <text evidence="9">LSm subunits form a heteromer with a doughnut shape.</text>
</comment>
<keyword evidence="3 9" id="KW-0507">mRNA processing</keyword>
<comment type="subcellular location">
    <subcellularLocation>
        <location evidence="1 9">Nucleus</location>
    </subcellularLocation>
</comment>
<evidence type="ECO:0000256" key="4">
    <source>
        <dbReference type="ARBA" id="ARBA00022728"/>
    </source>
</evidence>
<dbReference type="InterPro" id="IPR001163">
    <property type="entry name" value="Sm_dom_euk/arc"/>
</dbReference>
<dbReference type="InterPro" id="IPR034103">
    <property type="entry name" value="Lsm8"/>
</dbReference>
<feature type="domain" description="Sm" evidence="10">
    <location>
        <begin position="1"/>
        <end position="77"/>
    </location>
</feature>